<dbReference type="RefSeq" id="WP_205113670.1">
    <property type="nucleotide sequence ID" value="NZ_JAFBCM010000001.1"/>
</dbReference>
<keyword evidence="5" id="KW-1185">Reference proteome</keyword>
<feature type="compositionally biased region" description="Basic and acidic residues" evidence="1">
    <location>
        <begin position="79"/>
        <end position="90"/>
    </location>
</feature>
<keyword evidence="2" id="KW-0812">Transmembrane</keyword>
<protein>
    <submittedName>
        <fullName evidence="4">DUF6458 family protein</fullName>
    </submittedName>
</protein>
<dbReference type="Pfam" id="PF20059">
    <property type="entry name" value="DUF6458"/>
    <property type="match status" value="1"/>
</dbReference>
<dbReference type="Proteomes" id="UP001595699">
    <property type="component" value="Unassembled WGS sequence"/>
</dbReference>
<keyword evidence="2" id="KW-0472">Membrane</keyword>
<evidence type="ECO:0000256" key="1">
    <source>
        <dbReference type="SAM" id="MobiDB-lite"/>
    </source>
</evidence>
<name>A0ABV7YBX9_9ACTN</name>
<evidence type="ECO:0000256" key="2">
    <source>
        <dbReference type="SAM" id="Phobius"/>
    </source>
</evidence>
<reference evidence="5" key="1">
    <citation type="journal article" date="2019" name="Int. J. Syst. Evol. Microbiol.">
        <title>The Global Catalogue of Microorganisms (GCM) 10K type strain sequencing project: providing services to taxonomists for standard genome sequencing and annotation.</title>
        <authorList>
            <consortium name="The Broad Institute Genomics Platform"/>
            <consortium name="The Broad Institute Genome Sequencing Center for Infectious Disease"/>
            <person name="Wu L."/>
            <person name="Ma J."/>
        </authorList>
    </citation>
    <scope>NUCLEOTIDE SEQUENCE [LARGE SCALE GENOMIC DNA]</scope>
    <source>
        <strain evidence="5">CGMCC 4.7241</strain>
    </source>
</reference>
<gene>
    <name evidence="4" type="ORF">ACFOUW_18490</name>
</gene>
<dbReference type="EMBL" id="JBHRZH010000016">
    <property type="protein sequence ID" value="MFC3762836.1"/>
    <property type="molecule type" value="Genomic_DNA"/>
</dbReference>
<accession>A0ABV7YBX9</accession>
<proteinExistence type="predicted"/>
<evidence type="ECO:0000313" key="4">
    <source>
        <dbReference type="EMBL" id="MFC3762836.1"/>
    </source>
</evidence>
<organism evidence="4 5">
    <name type="scientific">Tenggerimyces flavus</name>
    <dbReference type="NCBI Taxonomy" id="1708749"/>
    <lineage>
        <taxon>Bacteria</taxon>
        <taxon>Bacillati</taxon>
        <taxon>Actinomycetota</taxon>
        <taxon>Actinomycetes</taxon>
        <taxon>Propionibacteriales</taxon>
        <taxon>Nocardioidaceae</taxon>
        <taxon>Tenggerimyces</taxon>
    </lineage>
</organism>
<evidence type="ECO:0000259" key="3">
    <source>
        <dbReference type="Pfam" id="PF20059"/>
    </source>
</evidence>
<feature type="transmembrane region" description="Helical" evidence="2">
    <location>
        <begin position="32"/>
        <end position="52"/>
    </location>
</feature>
<keyword evidence="2" id="KW-1133">Transmembrane helix</keyword>
<evidence type="ECO:0000313" key="5">
    <source>
        <dbReference type="Proteomes" id="UP001595699"/>
    </source>
</evidence>
<feature type="domain" description="DUF6458" evidence="3">
    <location>
        <begin position="1"/>
        <end position="77"/>
    </location>
</feature>
<dbReference type="InterPro" id="IPR045597">
    <property type="entry name" value="DUF6458"/>
</dbReference>
<sequence>MSIGGSIFLIVVGAILAFGVRADIVGWLNINVVGWVLILAGLATLALTLTIWSKRRRARTVTQQRTYEDGTPTTVTEEEVYRDRGAPPAP</sequence>
<feature type="region of interest" description="Disordered" evidence="1">
    <location>
        <begin position="63"/>
        <end position="90"/>
    </location>
</feature>
<comment type="caution">
    <text evidence="4">The sequence shown here is derived from an EMBL/GenBank/DDBJ whole genome shotgun (WGS) entry which is preliminary data.</text>
</comment>